<feature type="transmembrane region" description="Helical" evidence="1">
    <location>
        <begin position="24"/>
        <end position="43"/>
    </location>
</feature>
<gene>
    <name evidence="2" type="ORF">E1A91_A06G108800v1</name>
</gene>
<name>A0A5D2YUA3_GOSMU</name>
<evidence type="ECO:0000256" key="1">
    <source>
        <dbReference type="SAM" id="Phobius"/>
    </source>
</evidence>
<proteinExistence type="predicted"/>
<keyword evidence="1" id="KW-1133">Transmembrane helix</keyword>
<organism evidence="2 3">
    <name type="scientific">Gossypium mustelinum</name>
    <name type="common">Cotton</name>
    <name type="synonym">Gossypium caicoense</name>
    <dbReference type="NCBI Taxonomy" id="34275"/>
    <lineage>
        <taxon>Eukaryota</taxon>
        <taxon>Viridiplantae</taxon>
        <taxon>Streptophyta</taxon>
        <taxon>Embryophyta</taxon>
        <taxon>Tracheophyta</taxon>
        <taxon>Spermatophyta</taxon>
        <taxon>Magnoliopsida</taxon>
        <taxon>eudicotyledons</taxon>
        <taxon>Gunneridae</taxon>
        <taxon>Pentapetalae</taxon>
        <taxon>rosids</taxon>
        <taxon>malvids</taxon>
        <taxon>Malvales</taxon>
        <taxon>Malvaceae</taxon>
        <taxon>Malvoideae</taxon>
        <taxon>Gossypium</taxon>
    </lineage>
</organism>
<keyword evidence="1" id="KW-0812">Transmembrane</keyword>
<dbReference type="AlphaFoldDB" id="A0A5D2YUA3"/>
<sequence>MDRVFQASKLDYLIWKLQARGSSATSHTITIHCLLLLCFELFYGM</sequence>
<dbReference type="Proteomes" id="UP000323597">
    <property type="component" value="Chromosome A06"/>
</dbReference>
<keyword evidence="3" id="KW-1185">Reference proteome</keyword>
<evidence type="ECO:0000313" key="3">
    <source>
        <dbReference type="Proteomes" id="UP000323597"/>
    </source>
</evidence>
<dbReference type="EMBL" id="CM017641">
    <property type="protein sequence ID" value="TYJ30067.1"/>
    <property type="molecule type" value="Genomic_DNA"/>
</dbReference>
<keyword evidence="1" id="KW-0472">Membrane</keyword>
<accession>A0A5D2YUA3</accession>
<protein>
    <submittedName>
        <fullName evidence="2">Uncharacterized protein</fullName>
    </submittedName>
</protein>
<reference evidence="2 3" key="1">
    <citation type="submission" date="2019-07" db="EMBL/GenBank/DDBJ databases">
        <title>WGS assembly of Gossypium mustelinum.</title>
        <authorList>
            <person name="Chen Z.J."/>
            <person name="Sreedasyam A."/>
            <person name="Ando A."/>
            <person name="Song Q."/>
            <person name="De L."/>
            <person name="Hulse-Kemp A."/>
            <person name="Ding M."/>
            <person name="Ye W."/>
            <person name="Kirkbride R."/>
            <person name="Jenkins J."/>
            <person name="Plott C."/>
            <person name="Lovell J."/>
            <person name="Lin Y.-M."/>
            <person name="Vaughn R."/>
            <person name="Liu B."/>
            <person name="Li W."/>
            <person name="Simpson S."/>
            <person name="Scheffler B."/>
            <person name="Saski C."/>
            <person name="Grover C."/>
            <person name="Hu G."/>
            <person name="Conover J."/>
            <person name="Carlson J."/>
            <person name="Shu S."/>
            <person name="Boston L."/>
            <person name="Williams M."/>
            <person name="Peterson D."/>
            <person name="Mcgee K."/>
            <person name="Jones D."/>
            <person name="Wendel J."/>
            <person name="Stelly D."/>
            <person name="Grimwood J."/>
            <person name="Schmutz J."/>
        </authorList>
    </citation>
    <scope>NUCLEOTIDE SEQUENCE [LARGE SCALE GENOMIC DNA]</scope>
    <source>
        <strain evidence="2">1408120.09</strain>
    </source>
</reference>
<evidence type="ECO:0000313" key="2">
    <source>
        <dbReference type="EMBL" id="TYJ30067.1"/>
    </source>
</evidence>